<reference evidence="1" key="2">
    <citation type="submission" date="2020-09" db="EMBL/GenBank/DDBJ databases">
        <authorList>
            <person name="Sun Q."/>
            <person name="Zhou Y."/>
        </authorList>
    </citation>
    <scope>NUCLEOTIDE SEQUENCE</scope>
    <source>
        <strain evidence="1">CGMCC 1.12997</strain>
    </source>
</reference>
<comment type="caution">
    <text evidence="1">The sequence shown here is derived from an EMBL/GenBank/DDBJ whole genome shotgun (WGS) entry which is preliminary data.</text>
</comment>
<dbReference type="CDD" id="cd10791">
    <property type="entry name" value="GH38N_AMII_like_1"/>
    <property type="match status" value="1"/>
</dbReference>
<gene>
    <name evidence="1" type="ORF">GCM10011585_35220</name>
</gene>
<dbReference type="Pfam" id="PF16477">
    <property type="entry name" value="DUF5054"/>
    <property type="match status" value="1"/>
</dbReference>
<organism evidence="1 2">
    <name type="scientific">Edaphobacter dinghuensis</name>
    <dbReference type="NCBI Taxonomy" id="1560005"/>
    <lineage>
        <taxon>Bacteria</taxon>
        <taxon>Pseudomonadati</taxon>
        <taxon>Acidobacteriota</taxon>
        <taxon>Terriglobia</taxon>
        <taxon>Terriglobales</taxon>
        <taxon>Acidobacteriaceae</taxon>
        <taxon>Edaphobacter</taxon>
    </lineage>
</organism>
<sequence>MDRRDFLKGMTIASISPLAAHASALEAQSQETVNTVYVVSKCHLDIGFTDIERNILLTYFDDYLPRAMDLAATFRNSQGEERYVWTIASWMIYQYLEQASTKDRKRMEDAILAGDIAWHAMPFTWQSEMLDRSLISSALKISAVLDQRFGKKTIAGKLTDVPSHTRGLIAPVVEAGVEFLDIGDNPGCRAPDVPFLPASGTAARSATEGAEPLEPHCHLFNWRNPEGQQVMVLYHPLGYGGTVAVPGTDIAVSIRVAIDNSGPHTAQQVKEYYAALRSRFPGARIVATNLSTVATALRKVRDRLPVVTQDIGDTWIYGPASDPGKVARYRELCRLRQEWLTAGRLHAGDAVDMAFTSRLILMPEHNWGLSTGQYLKNPEIYNVSQLRKARIEKPEFQKMDDEWGAKRRNVDIAVLTLPSALQQEANSRLETLKPSLPDRQSLNEFNPASNLQTSNFDVSLDPAHGAIVKLRDRKTGREWASSEHPLALFRYQTFTSADFARFNAQYNTQEFAYNDFGKPGMNQYRAESKTWEPELQQCRAGEDAKGHRIVVDLQMPKPDPSLVDLIGWPEHSTVELSFPSDERAVYITLQCFRKRPNRMAEAMWFSFSPNAPDPNGWQFEKVNQSISPLDVIENGNRHLHAVTKDVSYRDEKGSFTLETLDAPLVAPGQRSLLDFNNKQPDMREGVHVNLYNNLWGTAFPQWYGSDMRFRFVIRL</sequence>
<reference evidence="1" key="1">
    <citation type="journal article" date="2014" name="Int. J. Syst. Evol. Microbiol.">
        <title>Complete genome sequence of Corynebacterium casei LMG S-19264T (=DSM 44701T), isolated from a smear-ripened cheese.</title>
        <authorList>
            <consortium name="US DOE Joint Genome Institute (JGI-PGF)"/>
            <person name="Walter F."/>
            <person name="Albersmeier A."/>
            <person name="Kalinowski J."/>
            <person name="Ruckert C."/>
        </authorList>
    </citation>
    <scope>NUCLEOTIDE SEQUENCE</scope>
    <source>
        <strain evidence="1">CGMCC 1.12997</strain>
    </source>
</reference>
<dbReference type="AlphaFoldDB" id="A0A917HRD1"/>
<dbReference type="EMBL" id="BMGT01000004">
    <property type="protein sequence ID" value="GGG88113.1"/>
    <property type="molecule type" value="Genomic_DNA"/>
</dbReference>
<name>A0A917HRD1_9BACT</name>
<proteinExistence type="predicted"/>
<dbReference type="RefSeq" id="WP_188555548.1">
    <property type="nucleotide sequence ID" value="NZ_BMGT01000004.1"/>
</dbReference>
<evidence type="ECO:0000313" key="1">
    <source>
        <dbReference type="EMBL" id="GGG88113.1"/>
    </source>
</evidence>
<evidence type="ECO:0000313" key="2">
    <source>
        <dbReference type="Proteomes" id="UP000647241"/>
    </source>
</evidence>
<protein>
    <recommendedName>
        <fullName evidence="3">Glycosyl hydrolase family 38</fullName>
    </recommendedName>
</protein>
<dbReference type="Proteomes" id="UP000647241">
    <property type="component" value="Unassembled WGS sequence"/>
</dbReference>
<accession>A0A917HRD1</accession>
<keyword evidence="2" id="KW-1185">Reference proteome</keyword>
<dbReference type="InterPro" id="IPR032482">
    <property type="entry name" value="DUF5054"/>
</dbReference>
<evidence type="ECO:0008006" key="3">
    <source>
        <dbReference type="Google" id="ProtNLM"/>
    </source>
</evidence>